<comment type="caution">
    <text evidence="4">The sequence shown here is derived from an EMBL/GenBank/DDBJ whole genome shotgun (WGS) entry which is preliminary data.</text>
</comment>
<dbReference type="EMBL" id="POTW01000005">
    <property type="protein sequence ID" value="PZF85861.1"/>
    <property type="molecule type" value="Genomic_DNA"/>
</dbReference>
<sequence length="297" mass="31357">MRLVSYRRDGALRHGVLAVGTGVDAAGVDRAEVVELGDGDLNVLLDEHGTLRGWTPPDGPRHRLGDVRLTAPLTRPGKLLAAAANYQAHVLEAGAEPLNRSTLAPRLFLMPPTAIAGPGDPIALPAVSTQVDWEAELVVVVGARARDLTPENALDVVAGYAVGNDVSARSLDYGFRRDASDPATGFFDWLAGKWPDGFCPFGPYLVTADEVPDPQDLPIELTVNGALKQAASTKDMIFTVAELLAFASRLMTLEPGDVLLTGTPDGVGMASGEFLADGDEVTVRIGGLGELTNRMVR</sequence>
<dbReference type="PANTHER" id="PTHR42796">
    <property type="entry name" value="FUMARYLACETOACETATE HYDROLASE DOMAIN-CONTAINING PROTEIN 2A-RELATED"/>
    <property type="match status" value="1"/>
</dbReference>
<organism evidence="4 5">
    <name type="scientific">Jiangella anatolica</name>
    <dbReference type="NCBI Taxonomy" id="2670374"/>
    <lineage>
        <taxon>Bacteria</taxon>
        <taxon>Bacillati</taxon>
        <taxon>Actinomycetota</taxon>
        <taxon>Actinomycetes</taxon>
        <taxon>Jiangellales</taxon>
        <taxon>Jiangellaceae</taxon>
        <taxon>Jiangella</taxon>
    </lineage>
</organism>
<dbReference type="GO" id="GO:0046872">
    <property type="term" value="F:metal ion binding"/>
    <property type="evidence" value="ECO:0007669"/>
    <property type="project" value="UniProtKB-KW"/>
</dbReference>
<dbReference type="FunFam" id="3.90.850.10:FF:000002">
    <property type="entry name" value="2-hydroxyhepta-2,4-diene-1,7-dioate isomerase"/>
    <property type="match status" value="1"/>
</dbReference>
<feature type="domain" description="Fumarylacetoacetase-like C-terminal" evidence="3">
    <location>
        <begin position="80"/>
        <end position="295"/>
    </location>
</feature>
<dbReference type="InterPro" id="IPR011234">
    <property type="entry name" value="Fumarylacetoacetase-like_C"/>
</dbReference>
<keyword evidence="2" id="KW-0479">Metal-binding</keyword>
<evidence type="ECO:0000313" key="4">
    <source>
        <dbReference type="EMBL" id="PZF85861.1"/>
    </source>
</evidence>
<evidence type="ECO:0000256" key="2">
    <source>
        <dbReference type="ARBA" id="ARBA00022723"/>
    </source>
</evidence>
<proteinExistence type="inferred from homology"/>
<accession>A0A2W2BE16</accession>
<evidence type="ECO:0000313" key="5">
    <source>
        <dbReference type="Proteomes" id="UP000248764"/>
    </source>
</evidence>
<comment type="similarity">
    <text evidence="1">Belongs to the FAH family.</text>
</comment>
<evidence type="ECO:0000259" key="3">
    <source>
        <dbReference type="Pfam" id="PF01557"/>
    </source>
</evidence>
<dbReference type="InterPro" id="IPR036663">
    <property type="entry name" value="Fumarylacetoacetase_C_sf"/>
</dbReference>
<dbReference type="InterPro" id="IPR051121">
    <property type="entry name" value="FAH"/>
</dbReference>
<evidence type="ECO:0000256" key="1">
    <source>
        <dbReference type="ARBA" id="ARBA00010211"/>
    </source>
</evidence>
<dbReference type="RefSeq" id="WP_111253183.1">
    <property type="nucleotide sequence ID" value="NZ_POTW01000005.1"/>
</dbReference>
<keyword evidence="5" id="KW-1185">Reference proteome</keyword>
<dbReference type="GO" id="GO:0016853">
    <property type="term" value="F:isomerase activity"/>
    <property type="evidence" value="ECO:0007669"/>
    <property type="project" value="UniProtKB-ARBA"/>
</dbReference>
<dbReference type="Gene3D" id="3.90.850.10">
    <property type="entry name" value="Fumarylacetoacetase-like, C-terminal domain"/>
    <property type="match status" value="1"/>
</dbReference>
<dbReference type="GO" id="GO:0019752">
    <property type="term" value="P:carboxylic acid metabolic process"/>
    <property type="evidence" value="ECO:0007669"/>
    <property type="project" value="UniProtKB-ARBA"/>
</dbReference>
<dbReference type="PANTHER" id="PTHR42796:SF4">
    <property type="entry name" value="FUMARYLACETOACETATE HYDROLASE DOMAIN-CONTAINING PROTEIN 2A"/>
    <property type="match status" value="1"/>
</dbReference>
<dbReference type="AlphaFoldDB" id="A0A2W2BE16"/>
<name>A0A2W2BE16_9ACTN</name>
<dbReference type="Proteomes" id="UP000248764">
    <property type="component" value="Unassembled WGS sequence"/>
</dbReference>
<reference evidence="4 5" key="1">
    <citation type="submission" date="2018-01" db="EMBL/GenBank/DDBJ databases">
        <title>Draft genome sequence of Jiangella sp. GTF31.</title>
        <authorList>
            <person name="Sahin N."/>
            <person name="Ay H."/>
            <person name="Saygin H."/>
        </authorList>
    </citation>
    <scope>NUCLEOTIDE SEQUENCE [LARGE SCALE GENOMIC DNA]</scope>
    <source>
        <strain evidence="4 5">GTF31</strain>
    </source>
</reference>
<gene>
    <name evidence="4" type="ORF">C1I92_02975</name>
</gene>
<protein>
    <recommendedName>
        <fullName evidence="3">Fumarylacetoacetase-like C-terminal domain-containing protein</fullName>
    </recommendedName>
</protein>
<dbReference type="Pfam" id="PF01557">
    <property type="entry name" value="FAA_hydrolase"/>
    <property type="match status" value="1"/>
</dbReference>
<dbReference type="SUPFAM" id="SSF56529">
    <property type="entry name" value="FAH"/>
    <property type="match status" value="1"/>
</dbReference>